<evidence type="ECO:0000313" key="1">
    <source>
        <dbReference type="EMBL" id="POZ86730.1"/>
    </source>
</evidence>
<name>A0A2S5E5Q7_9BURK</name>
<gene>
    <name evidence="1" type="ORF">C3743_09770</name>
</gene>
<accession>A0A2S5E5Q7</accession>
<proteinExistence type="predicted"/>
<evidence type="ECO:0000313" key="2">
    <source>
        <dbReference type="Proteomes" id="UP000238655"/>
    </source>
</evidence>
<dbReference type="AlphaFoldDB" id="A0A2S5E5Q7"/>
<protein>
    <submittedName>
        <fullName evidence="1">Uncharacterized protein</fullName>
    </submittedName>
</protein>
<dbReference type="EMBL" id="PQVP01000001">
    <property type="protein sequence ID" value="POZ86730.1"/>
    <property type="molecule type" value="Genomic_DNA"/>
</dbReference>
<dbReference type="Proteomes" id="UP000238655">
    <property type="component" value="Chromosome 2"/>
</dbReference>
<reference evidence="1 2" key="1">
    <citation type="submission" date="2018-01" db="EMBL/GenBank/DDBJ databases">
        <title>Successful Treatment of Persistent Burkholderia cepacia Bacteremia with Ceftazidime-Avibactam.</title>
        <authorList>
            <person name="Tamma P."/>
            <person name="Fan Y."/>
            <person name="Bergman Y."/>
            <person name="Sick-Samuels A."/>
            <person name="Hsu A."/>
            <person name="Timp W."/>
            <person name="Simner P."/>
        </authorList>
    </citation>
    <scope>NUCLEOTIDE SEQUENCE [LARGE SCALE GENOMIC DNA]</scope>
    <source>
        <strain evidence="1 2">170816</strain>
    </source>
</reference>
<organism evidence="1 2">
    <name type="scientific">Burkholderia contaminans</name>
    <dbReference type="NCBI Taxonomy" id="488447"/>
    <lineage>
        <taxon>Bacteria</taxon>
        <taxon>Pseudomonadati</taxon>
        <taxon>Pseudomonadota</taxon>
        <taxon>Betaproteobacteria</taxon>
        <taxon>Burkholderiales</taxon>
        <taxon>Burkholderiaceae</taxon>
        <taxon>Burkholderia</taxon>
        <taxon>Burkholderia cepacia complex</taxon>
    </lineage>
</organism>
<sequence length="180" mass="19777">MGTSYRFISAPSDSDAVLTWFRELPEPPREIAAAQHIVLYFAHLGGLQYGEEGEVDAEKSPIVTIVPPRTARGALWTVGEVHFLTSALGKLYPALYRVSRSFGKWLGGYQCVYSSADRDNGYSYYLEGSVKNQVTPIFALQSGMDALGNERYFVGARDNDAVLDTVCKTLRLRGLSVDAG</sequence>
<comment type="caution">
    <text evidence="1">The sequence shown here is derived from an EMBL/GenBank/DDBJ whole genome shotgun (WGS) entry which is preliminary data.</text>
</comment>